<dbReference type="GO" id="GO:0004497">
    <property type="term" value="F:monooxygenase activity"/>
    <property type="evidence" value="ECO:0007669"/>
    <property type="project" value="UniProtKB-KW"/>
</dbReference>
<name>A0A2T0KFX7_9ACTN</name>
<evidence type="ECO:0000313" key="2">
    <source>
        <dbReference type="Proteomes" id="UP000239415"/>
    </source>
</evidence>
<dbReference type="EMBL" id="PVMZ01000005">
    <property type="protein sequence ID" value="PRX22292.1"/>
    <property type="molecule type" value="Genomic_DNA"/>
</dbReference>
<comment type="caution">
    <text evidence="1">The sequence shown here is derived from an EMBL/GenBank/DDBJ whole genome shotgun (WGS) entry which is preliminary data.</text>
</comment>
<keyword evidence="2" id="KW-1185">Reference proteome</keyword>
<dbReference type="Proteomes" id="UP000239415">
    <property type="component" value="Unassembled WGS sequence"/>
</dbReference>
<sequence length="100" mass="10942">MSVILVLRLKGDPEALERFANANPELMDGLAAAGRELGGVRHTFAAGDGEILVVDEWPDEASFQRFFDSQPDVHRIMEAAGAQGPPEITFYRKIEGPGQF</sequence>
<organism evidence="1 2">
    <name type="scientific">Actinoplanes italicus</name>
    <dbReference type="NCBI Taxonomy" id="113567"/>
    <lineage>
        <taxon>Bacteria</taxon>
        <taxon>Bacillati</taxon>
        <taxon>Actinomycetota</taxon>
        <taxon>Actinomycetes</taxon>
        <taxon>Micromonosporales</taxon>
        <taxon>Micromonosporaceae</taxon>
        <taxon>Actinoplanes</taxon>
    </lineage>
</organism>
<keyword evidence="1" id="KW-0503">Monooxygenase</keyword>
<dbReference type="InterPro" id="IPR011008">
    <property type="entry name" value="Dimeric_a/b-barrel"/>
</dbReference>
<proteinExistence type="predicted"/>
<dbReference type="RefSeq" id="WP_106319038.1">
    <property type="nucleotide sequence ID" value="NZ_BOMO01000029.1"/>
</dbReference>
<evidence type="ECO:0000313" key="1">
    <source>
        <dbReference type="EMBL" id="PRX22292.1"/>
    </source>
</evidence>
<dbReference type="OrthoDB" id="3215089at2"/>
<protein>
    <submittedName>
        <fullName evidence="1">Quinol monooxygenase YgiN</fullName>
    </submittedName>
</protein>
<dbReference type="AlphaFoldDB" id="A0A2T0KFX7"/>
<dbReference type="SUPFAM" id="SSF54909">
    <property type="entry name" value="Dimeric alpha+beta barrel"/>
    <property type="match status" value="1"/>
</dbReference>
<reference evidence="1 2" key="1">
    <citation type="submission" date="2018-03" db="EMBL/GenBank/DDBJ databases">
        <title>Genomic Encyclopedia of Archaeal and Bacterial Type Strains, Phase II (KMG-II): from individual species to whole genera.</title>
        <authorList>
            <person name="Goeker M."/>
        </authorList>
    </citation>
    <scope>NUCLEOTIDE SEQUENCE [LARGE SCALE GENOMIC DNA]</scope>
    <source>
        <strain evidence="1 2">DSM 43146</strain>
    </source>
</reference>
<accession>A0A2T0KFX7</accession>
<gene>
    <name evidence="1" type="ORF">CLV67_105469</name>
</gene>
<keyword evidence="1" id="KW-0560">Oxidoreductase</keyword>